<evidence type="ECO:0000256" key="1">
    <source>
        <dbReference type="SAM" id="MobiDB-lite"/>
    </source>
</evidence>
<proteinExistence type="predicted"/>
<evidence type="ECO:0000313" key="3">
    <source>
        <dbReference type="EMBL" id="KAK6746629.1"/>
    </source>
</evidence>
<keyword evidence="2" id="KW-0732">Signal</keyword>
<evidence type="ECO:0008006" key="5">
    <source>
        <dbReference type="Google" id="ProtNLM"/>
    </source>
</evidence>
<feature type="chain" id="PRO_5047129690" description="Kunitz/Bovine pancreatic trypsin inhibitor domain protein" evidence="2">
    <location>
        <begin position="21"/>
        <end position="689"/>
    </location>
</feature>
<dbReference type="EMBL" id="JAVFWL010000004">
    <property type="protein sequence ID" value="KAK6746629.1"/>
    <property type="molecule type" value="Genomic_DNA"/>
</dbReference>
<accession>A0ABR1D7Y3</accession>
<gene>
    <name evidence="3" type="primary">Necator_chrIV.g13397</name>
    <name evidence="3" type="ORF">RB195_000106</name>
</gene>
<feature type="region of interest" description="Disordered" evidence="1">
    <location>
        <begin position="464"/>
        <end position="616"/>
    </location>
</feature>
<reference evidence="3 4" key="1">
    <citation type="submission" date="2023-08" db="EMBL/GenBank/DDBJ databases">
        <title>A Necator americanus chromosomal reference genome.</title>
        <authorList>
            <person name="Ilik V."/>
            <person name="Petrzelkova K.J."/>
            <person name="Pardy F."/>
            <person name="Fuh T."/>
            <person name="Niatou-Singa F.S."/>
            <person name="Gouil Q."/>
            <person name="Baker L."/>
            <person name="Ritchie M.E."/>
            <person name="Jex A.R."/>
            <person name="Gazzola D."/>
            <person name="Li H."/>
            <person name="Toshio Fujiwara R."/>
            <person name="Zhan B."/>
            <person name="Aroian R.V."/>
            <person name="Pafco B."/>
            <person name="Schwarz E.M."/>
        </authorList>
    </citation>
    <scope>NUCLEOTIDE SEQUENCE [LARGE SCALE GENOMIC DNA]</scope>
    <source>
        <strain evidence="3 4">Aroian</strain>
        <tissue evidence="3">Whole animal</tissue>
    </source>
</reference>
<feature type="compositionally biased region" description="Basic and acidic residues" evidence="1">
    <location>
        <begin position="528"/>
        <end position="557"/>
    </location>
</feature>
<dbReference type="Proteomes" id="UP001303046">
    <property type="component" value="Unassembled WGS sequence"/>
</dbReference>
<evidence type="ECO:0000313" key="4">
    <source>
        <dbReference type="Proteomes" id="UP001303046"/>
    </source>
</evidence>
<comment type="caution">
    <text evidence="3">The sequence shown here is derived from an EMBL/GenBank/DDBJ whole genome shotgun (WGS) entry which is preliminary data.</text>
</comment>
<feature type="signal peptide" evidence="2">
    <location>
        <begin position="1"/>
        <end position="20"/>
    </location>
</feature>
<sequence>MQEIVAAVATLCFLVPLCASFPMCTDGQPPLMEANDAFPCARGCPLGFLCEMQDSLSTAAIGICCANRTELRLLYGSNNKDHIDPIWNENNAMIASRKSGAISSLSSTETPKPGTIAESARTDVTVPRNGSSSVLSTEILSGMNQKDHAIEAPEVHDSDILSVVVPKNETTTEDIPQKFPSIGSEEQRTAADAVDSVSMEHEKTITNGTVTNPENNIEQSKGLEMDTVVSPPINKDELVKIAGNELLSVLTVNTTENDTIIGDSTNNNSILFSSSEESLMDVNSTEYLLDMGNSMDVLANISATTDEEISLKFQNTTSIEGMVPNEGFKVENSTKEEGLSDGPILHVNMKTLETNHAKGFESPSTVSDEILDKQNVIEEFQLNKNDTLRVEEEKEKQTTYSCERQPYEFSCHSGSVLTQPTIRWYLNNNGECEYYPWGYCPGDRVMESTTIRTKKECERECLKKSTENDEADEIAEQQTKETDTDATVESIKIDGGEQLLKPLDGQEGRDRVDVSANDVSSALDLESSMEKEKKKSEDDNVKQIELEQSHSKSKDNDNAAVSDENERNSTETMVLKEVPERDSQTPIAEGAGDESTQEKPNEQNSGKTPEDEKNELSIQKNATAISSGSVFLIKRNRFNVNTPGNSQEEVFNSVSEETTENISYESTTKPTGEHNLNFRGTIDYRIRLL</sequence>
<name>A0ABR1D7Y3_NECAM</name>
<feature type="compositionally biased region" description="Basic and acidic residues" evidence="1">
    <location>
        <begin position="504"/>
        <end position="513"/>
    </location>
</feature>
<keyword evidence="4" id="KW-1185">Reference proteome</keyword>
<organism evidence="3 4">
    <name type="scientific">Necator americanus</name>
    <name type="common">Human hookworm</name>
    <dbReference type="NCBI Taxonomy" id="51031"/>
    <lineage>
        <taxon>Eukaryota</taxon>
        <taxon>Metazoa</taxon>
        <taxon>Ecdysozoa</taxon>
        <taxon>Nematoda</taxon>
        <taxon>Chromadorea</taxon>
        <taxon>Rhabditida</taxon>
        <taxon>Rhabditina</taxon>
        <taxon>Rhabditomorpha</taxon>
        <taxon>Strongyloidea</taxon>
        <taxon>Ancylostomatidae</taxon>
        <taxon>Bunostominae</taxon>
        <taxon>Necator</taxon>
    </lineage>
</organism>
<protein>
    <recommendedName>
        <fullName evidence="5">Kunitz/Bovine pancreatic trypsin inhibitor domain protein</fullName>
    </recommendedName>
</protein>
<evidence type="ECO:0000256" key="2">
    <source>
        <dbReference type="SAM" id="SignalP"/>
    </source>
</evidence>